<sequence>MEKGRRTAWRLREVGFYMKRGPPGGEGPPSDSRSPSSTRGEQTGEGFFPPTQCRKAVKAAFPFAVGSAGAAFLQLAGTPASLSTERASPAHVGSGACWAGSRRQEVPSLARLNRQSLHPEAASEHVGNSCCGFPPAFARWEGRVFMDNGGVLCDPAFNKRSVFSAGRQLTAAAS</sequence>
<reference evidence="2 3" key="1">
    <citation type="submission" date="2007-06" db="EMBL/GenBank/DDBJ databases">
        <title>The Genome Sequence of Coccidioides posadasii RMSCC_3488.</title>
        <authorList>
            <consortium name="Coccidioides Genome Resources Consortium"/>
            <consortium name="The Broad Institute Genome Sequencing Platform"/>
            <person name="Henn M.R."/>
            <person name="Sykes S."/>
            <person name="Young S."/>
            <person name="Jaffe D."/>
            <person name="Berlin A."/>
            <person name="Alvarez P."/>
            <person name="Butler J."/>
            <person name="Gnerre S."/>
            <person name="Grabherr M."/>
            <person name="Mauceli E."/>
            <person name="Brockman W."/>
            <person name="Kodira C."/>
            <person name="Alvarado L."/>
            <person name="Zeng Q."/>
            <person name="Crawford M."/>
            <person name="Antoine C."/>
            <person name="Devon K."/>
            <person name="Galgiani J."/>
            <person name="Orsborn K."/>
            <person name="Lewis M.L."/>
            <person name="Nusbaum C."/>
            <person name="Galagan J."/>
            <person name="Birren B."/>
        </authorList>
    </citation>
    <scope>NUCLEOTIDE SEQUENCE [LARGE SCALE GENOMIC DNA]</scope>
    <source>
        <strain evidence="2 3">RMSCC 3488</strain>
    </source>
</reference>
<accession>A0A0J6FAF8</accession>
<reference evidence="3" key="2">
    <citation type="journal article" date="2009" name="Genome Res.">
        <title>Comparative genomic analyses of the human fungal pathogens Coccidioides and their relatives.</title>
        <authorList>
            <person name="Sharpton T.J."/>
            <person name="Stajich J.E."/>
            <person name="Rounsley S.D."/>
            <person name="Gardner M.J."/>
            <person name="Wortman J.R."/>
            <person name="Jordar V.S."/>
            <person name="Maiti R."/>
            <person name="Kodira C.D."/>
            <person name="Neafsey D.E."/>
            <person name="Zeng Q."/>
            <person name="Hung C.-Y."/>
            <person name="McMahan C."/>
            <person name="Muszewska A."/>
            <person name="Grynberg M."/>
            <person name="Mandel M.A."/>
            <person name="Kellner E.M."/>
            <person name="Barker B.M."/>
            <person name="Galgiani J.N."/>
            <person name="Orbach M.J."/>
            <person name="Kirkland T.N."/>
            <person name="Cole G.T."/>
            <person name="Henn M.R."/>
            <person name="Birren B.W."/>
            <person name="Taylor J.W."/>
        </authorList>
    </citation>
    <scope>NUCLEOTIDE SEQUENCE [LARGE SCALE GENOMIC DNA]</scope>
    <source>
        <strain evidence="3">RMSCC 3488</strain>
    </source>
</reference>
<feature type="compositionally biased region" description="Basic and acidic residues" evidence="1">
    <location>
        <begin position="1"/>
        <end position="13"/>
    </location>
</feature>
<proteinExistence type="predicted"/>
<feature type="region of interest" description="Disordered" evidence="1">
    <location>
        <begin position="1"/>
        <end position="49"/>
    </location>
</feature>
<feature type="compositionally biased region" description="Low complexity" evidence="1">
    <location>
        <begin position="28"/>
        <end position="40"/>
    </location>
</feature>
<reference evidence="3" key="3">
    <citation type="journal article" date="2010" name="Genome Res.">
        <title>Population genomic sequencing of Coccidioides fungi reveals recent hybridization and transposon control.</title>
        <authorList>
            <person name="Neafsey D.E."/>
            <person name="Barker B.M."/>
            <person name="Sharpton T.J."/>
            <person name="Stajich J.E."/>
            <person name="Park D.J."/>
            <person name="Whiston E."/>
            <person name="Hung C.-Y."/>
            <person name="McMahan C."/>
            <person name="White J."/>
            <person name="Sykes S."/>
            <person name="Heiman D."/>
            <person name="Young S."/>
            <person name="Zeng Q."/>
            <person name="Abouelleil A."/>
            <person name="Aftuck L."/>
            <person name="Bessette D."/>
            <person name="Brown A."/>
            <person name="FitzGerald M."/>
            <person name="Lui A."/>
            <person name="Macdonald J.P."/>
            <person name="Priest M."/>
            <person name="Orbach M.J."/>
            <person name="Galgiani J.N."/>
            <person name="Kirkland T.N."/>
            <person name="Cole G.T."/>
            <person name="Birren B.W."/>
            <person name="Henn M.R."/>
            <person name="Taylor J.W."/>
            <person name="Rounsley S.D."/>
        </authorList>
    </citation>
    <scope>NUCLEOTIDE SEQUENCE [LARGE SCALE GENOMIC DNA]</scope>
    <source>
        <strain evidence="3">RMSCC 3488</strain>
    </source>
</reference>
<dbReference type="EMBL" id="DS268109">
    <property type="protein sequence ID" value="KMM66220.1"/>
    <property type="molecule type" value="Genomic_DNA"/>
</dbReference>
<gene>
    <name evidence="2" type="ORF">CPAG_02560</name>
</gene>
<evidence type="ECO:0000313" key="2">
    <source>
        <dbReference type="EMBL" id="KMM66220.1"/>
    </source>
</evidence>
<dbReference type="Proteomes" id="UP000054567">
    <property type="component" value="Unassembled WGS sequence"/>
</dbReference>
<name>A0A0J6FAF8_COCPO</name>
<organism evidence="2 3">
    <name type="scientific">Coccidioides posadasii RMSCC 3488</name>
    <dbReference type="NCBI Taxonomy" id="454284"/>
    <lineage>
        <taxon>Eukaryota</taxon>
        <taxon>Fungi</taxon>
        <taxon>Dikarya</taxon>
        <taxon>Ascomycota</taxon>
        <taxon>Pezizomycotina</taxon>
        <taxon>Eurotiomycetes</taxon>
        <taxon>Eurotiomycetidae</taxon>
        <taxon>Onygenales</taxon>
        <taxon>Onygenaceae</taxon>
        <taxon>Coccidioides</taxon>
    </lineage>
</organism>
<evidence type="ECO:0000313" key="3">
    <source>
        <dbReference type="Proteomes" id="UP000054567"/>
    </source>
</evidence>
<dbReference type="VEuPathDB" id="FungiDB:CPAG_02560"/>
<protein>
    <submittedName>
        <fullName evidence="2">Uncharacterized protein</fullName>
    </submittedName>
</protein>
<evidence type="ECO:0000256" key="1">
    <source>
        <dbReference type="SAM" id="MobiDB-lite"/>
    </source>
</evidence>
<dbReference type="AlphaFoldDB" id="A0A0J6FAF8"/>